<comment type="caution">
    <text evidence="2">The sequence shown here is derived from an EMBL/GenBank/DDBJ whole genome shotgun (WGS) entry which is preliminary data.</text>
</comment>
<evidence type="ECO:0000313" key="3">
    <source>
        <dbReference type="Proteomes" id="UP000781958"/>
    </source>
</evidence>
<accession>A0ABS4SH17</accession>
<reference evidence="2 3" key="1">
    <citation type="submission" date="2021-03" db="EMBL/GenBank/DDBJ databases">
        <title>Genomic Encyclopedia of Type Strains, Phase III (KMG-III): the genomes of soil and plant-associated and newly described type strains.</title>
        <authorList>
            <person name="Whitman W."/>
        </authorList>
    </citation>
    <scope>NUCLEOTIDE SEQUENCE [LARGE SCALE GENOMIC DNA]</scope>
    <source>
        <strain evidence="2 3">IMMIB AFH-6</strain>
    </source>
</reference>
<feature type="transmembrane region" description="Helical" evidence="1">
    <location>
        <begin position="248"/>
        <end position="270"/>
    </location>
</feature>
<sequence length="360" mass="38270">MPGPLIAIAGSAEPERDYDPPVDCDAARAAAEQLGAELAKAGCRIIVYSSKNFIERDVVRGFVAEAKEPKAIQVRCPAGSKADKFPECQDHRDLFDFHADPHREWEISYYRSLREADGVLLIGGGQATLITGHLALAERKPLVALGTFGGAASRVWGAITPGEDLVTKDERNLFGRPQWADDSAAACVRALLDQHERRAKDRAAAQRAKRELDLQVQKRSVSVILLVLVTLVVLAVGLGWSAVGAVSFQALLMSAGAFAGAAGATVRTLWAGETDQSTVRGVALGVAAGFISSLLYIVSQVAANPAMLGTGATPASDPPRLLLLFAVLIGFIADFTFDAVYRKLARTDVVHTGAVQVKES</sequence>
<evidence type="ECO:0000256" key="1">
    <source>
        <dbReference type="SAM" id="Phobius"/>
    </source>
</evidence>
<keyword evidence="1" id="KW-0472">Membrane</keyword>
<keyword evidence="1" id="KW-1133">Transmembrane helix</keyword>
<evidence type="ECO:0000313" key="2">
    <source>
        <dbReference type="EMBL" id="MBP2291873.1"/>
    </source>
</evidence>
<dbReference type="RefSeq" id="WP_209765507.1">
    <property type="nucleotide sequence ID" value="NZ_JAGINP010000004.1"/>
</dbReference>
<dbReference type="Gene3D" id="3.40.50.450">
    <property type="match status" value="1"/>
</dbReference>
<feature type="transmembrane region" description="Helical" evidence="1">
    <location>
        <begin position="282"/>
        <end position="302"/>
    </location>
</feature>
<gene>
    <name evidence="2" type="ORF">J2851_001622</name>
</gene>
<proteinExistence type="predicted"/>
<name>A0ABS4SH17_9PROT</name>
<dbReference type="EMBL" id="JAGINP010000004">
    <property type="protein sequence ID" value="MBP2291873.1"/>
    <property type="molecule type" value="Genomic_DNA"/>
</dbReference>
<feature type="transmembrane region" description="Helical" evidence="1">
    <location>
        <begin position="322"/>
        <end position="341"/>
    </location>
</feature>
<dbReference type="Proteomes" id="UP000781958">
    <property type="component" value="Unassembled WGS sequence"/>
</dbReference>
<protein>
    <submittedName>
        <fullName evidence="2">Uncharacterized protein</fullName>
    </submittedName>
</protein>
<keyword evidence="1" id="KW-0812">Transmembrane</keyword>
<feature type="transmembrane region" description="Helical" evidence="1">
    <location>
        <begin position="220"/>
        <end position="242"/>
    </location>
</feature>
<organism evidence="2 3">
    <name type="scientific">Azospirillum rugosum</name>
    <dbReference type="NCBI Taxonomy" id="416170"/>
    <lineage>
        <taxon>Bacteria</taxon>
        <taxon>Pseudomonadati</taxon>
        <taxon>Pseudomonadota</taxon>
        <taxon>Alphaproteobacteria</taxon>
        <taxon>Rhodospirillales</taxon>
        <taxon>Azospirillaceae</taxon>
        <taxon>Azospirillum</taxon>
    </lineage>
</organism>
<keyword evidence="3" id="KW-1185">Reference proteome</keyword>